<comment type="caution">
    <text evidence="2">The sequence shown here is derived from an EMBL/GenBank/DDBJ whole genome shotgun (WGS) entry which is preliminary data.</text>
</comment>
<dbReference type="Proteomes" id="UP000243217">
    <property type="component" value="Unassembled WGS sequence"/>
</dbReference>
<feature type="transmembrane region" description="Helical" evidence="1">
    <location>
        <begin position="43"/>
        <end position="66"/>
    </location>
</feature>
<accession>A0A1W0AAS9</accession>
<organism evidence="2 3">
    <name type="scientific">Thraustotheca clavata</name>
    <dbReference type="NCBI Taxonomy" id="74557"/>
    <lineage>
        <taxon>Eukaryota</taxon>
        <taxon>Sar</taxon>
        <taxon>Stramenopiles</taxon>
        <taxon>Oomycota</taxon>
        <taxon>Saprolegniomycetes</taxon>
        <taxon>Saprolegniales</taxon>
        <taxon>Achlyaceae</taxon>
        <taxon>Thraustotheca</taxon>
    </lineage>
</organism>
<protein>
    <submittedName>
        <fullName evidence="2">Uncharacterized protein</fullName>
    </submittedName>
</protein>
<keyword evidence="1" id="KW-0812">Transmembrane</keyword>
<dbReference type="AlphaFoldDB" id="A0A1W0AAS9"/>
<evidence type="ECO:0000256" key="1">
    <source>
        <dbReference type="SAM" id="Phobius"/>
    </source>
</evidence>
<dbReference type="EMBL" id="JNBS01000240">
    <property type="protein sequence ID" value="OQS07427.1"/>
    <property type="molecule type" value="Genomic_DNA"/>
</dbReference>
<sequence length="80" mass="9285">MIAISYPFKPQIIFGPFWSCTHHTPVNGNVYVYELHWGSAFEIVMAIFFFFLAPSIVLFDIFNAIAKCAHPRIKRSKEFD</sequence>
<evidence type="ECO:0000313" key="2">
    <source>
        <dbReference type="EMBL" id="OQS07427.1"/>
    </source>
</evidence>
<proteinExistence type="predicted"/>
<keyword evidence="3" id="KW-1185">Reference proteome</keyword>
<gene>
    <name evidence="2" type="ORF">THRCLA_20159</name>
</gene>
<reference evidence="2 3" key="1">
    <citation type="journal article" date="2014" name="Genome Biol. Evol.">
        <title>The secreted proteins of Achlya hypogyna and Thraustotheca clavata identify the ancestral oomycete secretome and reveal gene acquisitions by horizontal gene transfer.</title>
        <authorList>
            <person name="Misner I."/>
            <person name="Blouin N."/>
            <person name="Leonard G."/>
            <person name="Richards T.A."/>
            <person name="Lane C.E."/>
        </authorList>
    </citation>
    <scope>NUCLEOTIDE SEQUENCE [LARGE SCALE GENOMIC DNA]</scope>
    <source>
        <strain evidence="2 3">ATCC 34112</strain>
    </source>
</reference>
<keyword evidence="1" id="KW-1133">Transmembrane helix</keyword>
<evidence type="ECO:0000313" key="3">
    <source>
        <dbReference type="Proteomes" id="UP000243217"/>
    </source>
</evidence>
<keyword evidence="1" id="KW-0472">Membrane</keyword>
<name>A0A1W0AAS9_9STRA</name>